<sequence length="479" mass="52696">MKHDIAPWPGVKMASAPSQSVAKRHADMALMPPPPPVKKIKRPSTILDEDSYTDALSHIIARDYFPGLLETQSKQELLDALDSKDKAWISRAGKRLSEVMTPRSSRGVSMNMTPNGRNDSDTPITAYGGDTPASVASSVMTSMTNNKERSVDVANLSLTSFQAKYTSEDNESFNRVLDKQNEKKRENYAWMWNGNKILSARQIAHRQREVKRITDRGEAVKDSSNDSKELVLSTDLDARPAAPDTWKTGVQNSLMFSPASVEDNHETPMQKAEASSRAGPKQVVYNNTRMNSVAAGGQDASVPPSPSLSAIKDAIAGRPRPTDSEPGYTGGETPRVNGYAFVDEDEPEEEDDDAMYERLRLLASQGVHTDDLSPNPFNIKENRKREDLHHRMVDRVARKKRAEKAGVLQSSSTSSPSVPRFPSSPMFSRAPGNVTPGRSGKPLTPAAQMLLKKVGNTPRQATSSSRLKNMWTPTPKRAK</sequence>
<evidence type="ECO:0000256" key="1">
    <source>
        <dbReference type="ARBA" id="ARBA00004123"/>
    </source>
</evidence>
<dbReference type="EMBL" id="JAJTJA010000003">
    <property type="protein sequence ID" value="KAH8702613.1"/>
    <property type="molecule type" value="Genomic_DNA"/>
</dbReference>
<feature type="region of interest" description="Disordered" evidence="4">
    <location>
        <begin position="316"/>
        <end position="338"/>
    </location>
</feature>
<evidence type="ECO:0000256" key="2">
    <source>
        <dbReference type="ARBA" id="ARBA00009072"/>
    </source>
</evidence>
<evidence type="ECO:0000313" key="6">
    <source>
        <dbReference type="Proteomes" id="UP001201262"/>
    </source>
</evidence>
<dbReference type="Pfam" id="PF09751">
    <property type="entry name" value="Es2"/>
    <property type="match status" value="1"/>
</dbReference>
<feature type="region of interest" description="Disordered" evidence="4">
    <location>
        <begin position="99"/>
        <end position="123"/>
    </location>
</feature>
<proteinExistence type="inferred from homology"/>
<name>A0AAD4KWS9_9EURO</name>
<comment type="similarity">
    <text evidence="2">Belongs to the ESS2 family.</text>
</comment>
<feature type="region of interest" description="Disordered" evidence="4">
    <location>
        <begin position="1"/>
        <end position="41"/>
    </location>
</feature>
<dbReference type="InterPro" id="IPR019148">
    <property type="entry name" value="Nuclear_protein_DGCR14_ESS-2"/>
</dbReference>
<dbReference type="RefSeq" id="XP_046075989.1">
    <property type="nucleotide sequence ID" value="XM_046215565.1"/>
</dbReference>
<protein>
    <submittedName>
        <fullName evidence="5">Nuclear protein DGCR14</fullName>
    </submittedName>
</protein>
<evidence type="ECO:0000256" key="4">
    <source>
        <dbReference type="SAM" id="MobiDB-lite"/>
    </source>
</evidence>
<gene>
    <name evidence="5" type="ORF">BGW36DRAFT_373222</name>
</gene>
<dbReference type="GeneID" id="70245852"/>
<comment type="caution">
    <text evidence="5">The sequence shown here is derived from an EMBL/GenBank/DDBJ whole genome shotgun (WGS) entry which is preliminary data.</text>
</comment>
<comment type="subcellular location">
    <subcellularLocation>
        <location evidence="1">Nucleus</location>
    </subcellularLocation>
</comment>
<dbReference type="PANTHER" id="PTHR12940:SF0">
    <property type="entry name" value="SPLICING FACTOR ESS-2 HOMOLOG"/>
    <property type="match status" value="1"/>
</dbReference>
<dbReference type="Proteomes" id="UP001201262">
    <property type="component" value="Unassembled WGS sequence"/>
</dbReference>
<organism evidence="5 6">
    <name type="scientific">Talaromyces proteolyticus</name>
    <dbReference type="NCBI Taxonomy" id="1131652"/>
    <lineage>
        <taxon>Eukaryota</taxon>
        <taxon>Fungi</taxon>
        <taxon>Dikarya</taxon>
        <taxon>Ascomycota</taxon>
        <taxon>Pezizomycotina</taxon>
        <taxon>Eurotiomycetes</taxon>
        <taxon>Eurotiomycetidae</taxon>
        <taxon>Eurotiales</taxon>
        <taxon>Trichocomaceae</taxon>
        <taxon>Talaromyces</taxon>
        <taxon>Talaromyces sect. Bacilispori</taxon>
    </lineage>
</organism>
<evidence type="ECO:0000313" key="5">
    <source>
        <dbReference type="EMBL" id="KAH8702613.1"/>
    </source>
</evidence>
<reference evidence="5" key="1">
    <citation type="submission" date="2021-12" db="EMBL/GenBank/DDBJ databases">
        <title>Convergent genome expansion in fungi linked to evolution of root-endophyte symbiosis.</title>
        <authorList>
            <consortium name="DOE Joint Genome Institute"/>
            <person name="Ke Y.-H."/>
            <person name="Bonito G."/>
            <person name="Liao H.-L."/>
            <person name="Looney B."/>
            <person name="Rojas-Flechas A."/>
            <person name="Nash J."/>
            <person name="Hameed K."/>
            <person name="Schadt C."/>
            <person name="Martin F."/>
            <person name="Crous P.W."/>
            <person name="Miettinen O."/>
            <person name="Magnuson J.K."/>
            <person name="Labbe J."/>
            <person name="Jacobson D."/>
            <person name="Doktycz M.J."/>
            <person name="Veneault-Fourrey C."/>
            <person name="Kuo A."/>
            <person name="Mondo S."/>
            <person name="Calhoun S."/>
            <person name="Riley R."/>
            <person name="Ohm R."/>
            <person name="LaButti K."/>
            <person name="Andreopoulos B."/>
            <person name="Pangilinan J."/>
            <person name="Nolan M."/>
            <person name="Tritt A."/>
            <person name="Clum A."/>
            <person name="Lipzen A."/>
            <person name="Daum C."/>
            <person name="Barry K."/>
            <person name="Grigoriev I.V."/>
            <person name="Vilgalys R."/>
        </authorList>
    </citation>
    <scope>NUCLEOTIDE SEQUENCE</scope>
    <source>
        <strain evidence="5">PMI_201</strain>
    </source>
</reference>
<evidence type="ECO:0000256" key="3">
    <source>
        <dbReference type="ARBA" id="ARBA00023242"/>
    </source>
</evidence>
<feature type="region of interest" description="Disordered" evidence="4">
    <location>
        <begin position="398"/>
        <end position="479"/>
    </location>
</feature>
<dbReference type="AlphaFoldDB" id="A0AAD4KWS9"/>
<dbReference type="GO" id="GO:0071013">
    <property type="term" value="C:catalytic step 2 spliceosome"/>
    <property type="evidence" value="ECO:0007669"/>
    <property type="project" value="TreeGrafter"/>
</dbReference>
<feature type="compositionally biased region" description="Polar residues" evidence="4">
    <location>
        <begin position="457"/>
        <end position="467"/>
    </location>
</feature>
<feature type="compositionally biased region" description="Low complexity" evidence="4">
    <location>
        <begin position="410"/>
        <end position="431"/>
    </location>
</feature>
<dbReference type="PANTHER" id="PTHR12940">
    <property type="entry name" value="ES-2 PROTEIN - RELATED"/>
    <property type="match status" value="1"/>
</dbReference>
<keyword evidence="3" id="KW-0539">Nucleus</keyword>
<feature type="compositionally biased region" description="Polar residues" evidence="4">
    <location>
        <begin position="102"/>
        <end position="123"/>
    </location>
</feature>
<keyword evidence="6" id="KW-1185">Reference proteome</keyword>
<accession>A0AAD4KWS9</accession>